<reference evidence="1 2" key="1">
    <citation type="submission" date="2019-08" db="EMBL/GenBank/DDBJ databases">
        <title>In-depth cultivation of the pig gut microbiome towards novel bacterial diversity and tailored functional studies.</title>
        <authorList>
            <person name="Wylensek D."/>
            <person name="Hitch T.C.A."/>
            <person name="Clavel T."/>
        </authorList>
    </citation>
    <scope>NUCLEOTIDE SEQUENCE [LARGE SCALE GENOMIC DNA]</scope>
    <source>
        <strain evidence="1 2">RF-GAM-744-WT-7</strain>
    </source>
</reference>
<evidence type="ECO:0000313" key="2">
    <source>
        <dbReference type="Proteomes" id="UP000442535"/>
    </source>
</evidence>
<protein>
    <submittedName>
        <fullName evidence="1">Uncharacterized protein</fullName>
    </submittedName>
</protein>
<dbReference type="RefSeq" id="WP_154543818.1">
    <property type="nucleotide sequence ID" value="NZ_VUMY01000005.1"/>
</dbReference>
<comment type="caution">
    <text evidence="1">The sequence shown here is derived from an EMBL/GenBank/DDBJ whole genome shotgun (WGS) entry which is preliminary data.</text>
</comment>
<proteinExistence type="predicted"/>
<gene>
    <name evidence="1" type="ORF">FYJ63_03450</name>
</gene>
<name>A0A7K0K1C9_9ACTO</name>
<evidence type="ECO:0000313" key="1">
    <source>
        <dbReference type="EMBL" id="MST49297.1"/>
    </source>
</evidence>
<dbReference type="Proteomes" id="UP000442535">
    <property type="component" value="Unassembled WGS sequence"/>
</dbReference>
<sequence length="114" mass="12367">MAPDETMTGVKDSWKLNEDTHEPNNRELIDVWLDNSDVGWLINDNGQPIKTVLTGTLYYFGLENGKTTTSEAETTNPKHFYGIFTANALSGKRNPRPVGASLQVGGGIGSGGRI</sequence>
<keyword evidence="2" id="KW-1185">Reference proteome</keyword>
<dbReference type="AlphaFoldDB" id="A0A7K0K1C9"/>
<dbReference type="EMBL" id="VUMY01000005">
    <property type="protein sequence ID" value="MST49297.1"/>
    <property type="molecule type" value="Genomic_DNA"/>
</dbReference>
<accession>A0A7K0K1C9</accession>
<organism evidence="1 2">
    <name type="scientific">Mobiluncus porci</name>
    <dbReference type="NCBI Taxonomy" id="2652278"/>
    <lineage>
        <taxon>Bacteria</taxon>
        <taxon>Bacillati</taxon>
        <taxon>Actinomycetota</taxon>
        <taxon>Actinomycetes</taxon>
        <taxon>Actinomycetales</taxon>
        <taxon>Actinomycetaceae</taxon>
        <taxon>Mobiluncus</taxon>
    </lineage>
</organism>